<dbReference type="KEGG" id="ncy:NOCYR_0011"/>
<evidence type="ECO:0000313" key="1">
    <source>
        <dbReference type="EMBL" id="CCF60836.1"/>
    </source>
</evidence>
<proteinExistence type="predicted"/>
<sequence length="339" mass="37318">MAVVTVCGVTDFEVPQNWADARPLLRPVLRPVTYRGTVPAADQPLGRTVLPFVDELVAVDLPDRRGIVNNDHRTAWGVSADEVFEAARANLSAMAQLPDVEAGSVLHFVDDGDGYFTSWLLVPGWLAAFRAGYGRRPVAFAPDVDTLIVAPDDPEMIGSLFEMMEEQYGEAERPLSPQAYTVDDEGRVVPFDQAGPHEQLPAARRARCGLAVTEYAAQTEWLNEILEEDFDFEALDAELTDPATAYVAALMYYDPGDGPRTITAWGEGVDYLLPEADLVVFCDTDDNGEERTLFDAPFHRVVEILGLTPVPGLAPARYEIRSWPEPEQLRRIEQAAALG</sequence>
<dbReference type="AlphaFoldDB" id="H6R598"/>
<accession>H6R598</accession>
<name>H6R598_NOCCG</name>
<organism evidence="1 2">
    <name type="scientific">Nocardia cyriacigeorgica (strain GUH-2)</name>
    <dbReference type="NCBI Taxonomy" id="1127134"/>
    <lineage>
        <taxon>Bacteria</taxon>
        <taxon>Bacillati</taxon>
        <taxon>Actinomycetota</taxon>
        <taxon>Actinomycetes</taxon>
        <taxon>Mycobacteriales</taxon>
        <taxon>Nocardiaceae</taxon>
        <taxon>Nocardia</taxon>
    </lineage>
</organism>
<gene>
    <name evidence="1" type="ordered locus">NOCYR_0011</name>
</gene>
<keyword evidence="2" id="KW-1185">Reference proteome</keyword>
<dbReference type="EMBL" id="FO082843">
    <property type="protein sequence ID" value="CCF60836.1"/>
    <property type="molecule type" value="Genomic_DNA"/>
</dbReference>
<dbReference type="HOGENOM" id="CLU_048417_0_0_11"/>
<reference evidence="1 2" key="1">
    <citation type="journal article" date="2012" name="J. Bacteriol.">
        <title>Genome sequence of the human- and animal-pathogenic strain Nocardia cyriacigeorgica GUH-2.</title>
        <authorList>
            <person name="Zoropogui A."/>
            <person name="Pujic P."/>
            <person name="Normand P."/>
            <person name="Barbe V."/>
            <person name="Beaman B."/>
            <person name="Beaman L."/>
            <person name="Boiron P."/>
            <person name="Colinon C."/>
            <person name="Deredjian A."/>
            <person name="Graindorge A."/>
            <person name="Mangenot S."/>
            <person name="Nazaret S."/>
            <person name="Neto M."/>
            <person name="Petit S."/>
            <person name="Roche D."/>
            <person name="Vallenet D."/>
            <person name="Rodriguez-Nava V."/>
            <person name="Richard Y."/>
            <person name="Cournoyer B."/>
            <person name="Blaha D."/>
        </authorList>
    </citation>
    <scope>NUCLEOTIDE SEQUENCE [LARGE SCALE GENOMIC DNA]</scope>
    <source>
        <strain evidence="1 2">GUH-2</strain>
    </source>
</reference>
<protein>
    <submittedName>
        <fullName evidence="1">Uncharacterized protein</fullName>
    </submittedName>
</protein>
<dbReference type="eggNOG" id="COG4848">
    <property type="taxonomic scope" value="Bacteria"/>
</dbReference>
<dbReference type="Proteomes" id="UP000008190">
    <property type="component" value="Chromosome"/>
</dbReference>
<evidence type="ECO:0000313" key="2">
    <source>
        <dbReference type="Proteomes" id="UP000008190"/>
    </source>
</evidence>
<dbReference type="STRING" id="1127134.NOCYR_0011"/>